<proteinExistence type="predicted"/>
<organism evidence="1 2">
    <name type="scientific">Cetraspora pellucida</name>
    <dbReference type="NCBI Taxonomy" id="1433469"/>
    <lineage>
        <taxon>Eukaryota</taxon>
        <taxon>Fungi</taxon>
        <taxon>Fungi incertae sedis</taxon>
        <taxon>Mucoromycota</taxon>
        <taxon>Glomeromycotina</taxon>
        <taxon>Glomeromycetes</taxon>
        <taxon>Diversisporales</taxon>
        <taxon>Gigasporaceae</taxon>
        <taxon>Cetraspora</taxon>
    </lineage>
</organism>
<accession>A0A9N9KEX1</accession>
<sequence length="127" mass="14586">MSTSNNPTYNSNNDKWCSHCHKFKLVTEFIIHSGSDIKTFDTCNNYKSSDTIDDRNISSILPNVEMPTDTSNSESSEDDLIYDINDLEEFISIKFRECEELSTNVEFLVIVEIEKEMVDNESLSLEP</sequence>
<reference evidence="1" key="1">
    <citation type="submission" date="2021-06" db="EMBL/GenBank/DDBJ databases">
        <authorList>
            <person name="Kallberg Y."/>
            <person name="Tangrot J."/>
            <person name="Rosling A."/>
        </authorList>
    </citation>
    <scope>NUCLEOTIDE SEQUENCE</scope>
    <source>
        <strain evidence="1">FL966</strain>
    </source>
</reference>
<keyword evidence="2" id="KW-1185">Reference proteome</keyword>
<dbReference type="EMBL" id="CAJVQA010058355">
    <property type="protein sequence ID" value="CAG8827046.1"/>
    <property type="molecule type" value="Genomic_DNA"/>
</dbReference>
<evidence type="ECO:0000313" key="1">
    <source>
        <dbReference type="EMBL" id="CAG8827046.1"/>
    </source>
</evidence>
<name>A0A9N9KEX1_9GLOM</name>
<evidence type="ECO:0000313" key="2">
    <source>
        <dbReference type="Proteomes" id="UP000789759"/>
    </source>
</evidence>
<dbReference type="AlphaFoldDB" id="A0A9N9KEX1"/>
<protein>
    <submittedName>
        <fullName evidence="1">1598_t:CDS:1</fullName>
    </submittedName>
</protein>
<dbReference type="Proteomes" id="UP000789759">
    <property type="component" value="Unassembled WGS sequence"/>
</dbReference>
<gene>
    <name evidence="1" type="ORF">CPELLU_LOCUS20271</name>
</gene>
<feature type="non-terminal residue" evidence="1">
    <location>
        <position position="1"/>
    </location>
</feature>
<comment type="caution">
    <text evidence="1">The sequence shown here is derived from an EMBL/GenBank/DDBJ whole genome shotgun (WGS) entry which is preliminary data.</text>
</comment>